<accession>G9BAP8</accession>
<protein>
    <submittedName>
        <fullName evidence="1">Uncharacterized protein</fullName>
    </submittedName>
</protein>
<reference evidence="1" key="1">
    <citation type="journal article" date="2012" name="Environ. Microbiol.">
        <title>Genetic structure of three fosmid-fragments encoding 16S rRNA genes of the Miscellaneous Crenarchaeotic Group (MCG): implications for physiology and evolution of marine sedimentary archaea.</title>
        <authorList>
            <person name="Li P.Y."/>
            <person name="Xie B.B."/>
            <person name="Zhang X.Y."/>
            <person name="Qin Q.L."/>
            <person name="Dang H.Y."/>
            <person name="Wang X.M."/>
            <person name="Chen X.L."/>
            <person name="Yu J."/>
            <person name="Zhang Y.Z."/>
        </authorList>
    </citation>
    <scope>NUCLEOTIDE SEQUENCE</scope>
</reference>
<dbReference type="AlphaFoldDB" id="G9BAP8"/>
<evidence type="ECO:0000313" key="1">
    <source>
        <dbReference type="EMBL" id="ADQ54404.1"/>
    </source>
</evidence>
<gene>
    <name evidence="1" type="ORF">E37-7F_21</name>
</gene>
<dbReference type="EMBL" id="HQ214611">
    <property type="protein sequence ID" value="ADQ54404.1"/>
    <property type="molecule type" value="Genomic_DNA"/>
</dbReference>
<organism evidence="1">
    <name type="scientific">uncultured marine crenarchaeote E37-7F</name>
    <dbReference type="NCBI Taxonomy" id="907717"/>
    <lineage>
        <taxon>Archaea</taxon>
        <taxon>Candidatus Bathyarchaeota</taxon>
        <taxon>environmental samples</taxon>
    </lineage>
</organism>
<name>G9BAP8_9ARCH</name>
<proteinExistence type="predicted"/>
<sequence>MKGGERMLNILVTMLYPLSSAISEEEVAEFDRKFPIPSFMKLSRLGARLTKDGMKYVEIYEVEKGKLEEALGVQYQREIEIMKIVKGYKSHFEILYVPTPSTG</sequence>